<dbReference type="Pfam" id="PF13385">
    <property type="entry name" value="Laminin_G_3"/>
    <property type="match status" value="2"/>
</dbReference>
<evidence type="ECO:0000259" key="4">
    <source>
        <dbReference type="SMART" id="SM00560"/>
    </source>
</evidence>
<dbReference type="Proteomes" id="UP000629098">
    <property type="component" value="Unassembled WGS sequence"/>
</dbReference>
<keyword evidence="6" id="KW-1185">Reference proteome</keyword>
<dbReference type="PANTHER" id="PTHR46130:SF3">
    <property type="entry name" value="CHROMOSOME UNDETERMINED SCAFFOLD_33, WHOLE GENOME SHOTGUN SEQUENCE"/>
    <property type="match status" value="1"/>
</dbReference>
<dbReference type="InterPro" id="IPR006558">
    <property type="entry name" value="LamG-like"/>
</dbReference>
<evidence type="ECO:0000256" key="1">
    <source>
        <dbReference type="ARBA" id="ARBA00022729"/>
    </source>
</evidence>
<dbReference type="GO" id="GO:0006508">
    <property type="term" value="P:proteolysis"/>
    <property type="evidence" value="ECO:0007669"/>
    <property type="project" value="TreeGrafter"/>
</dbReference>
<dbReference type="SUPFAM" id="SSF49899">
    <property type="entry name" value="Concanavalin A-like lectins/glucanases"/>
    <property type="match status" value="2"/>
</dbReference>
<dbReference type="GO" id="GO:0004222">
    <property type="term" value="F:metalloendopeptidase activity"/>
    <property type="evidence" value="ECO:0007669"/>
    <property type="project" value="TreeGrafter"/>
</dbReference>
<evidence type="ECO:0000313" key="6">
    <source>
        <dbReference type="Proteomes" id="UP000629098"/>
    </source>
</evidence>
<dbReference type="InterPro" id="IPR043543">
    <property type="entry name" value="PAPPA/PAPPA2"/>
</dbReference>
<sequence length="487" mass="54098">MKIKETVSGQPKDVDLGYPATATPYFNGISDQIDIPYAIDLNPTSFTIEMWVKYQGGSGYRAILTSVNGSASLGRRGYVFCVNSAQQWQFWMGSGMMGFPWAILTGSRSQEGIWTHLAGTYDEKSQTMIFYVNGSVVGQWVGVPFLPNDQNPLHVGAGAIEQPGASSCFFHGSITNVRIWGRSLSAEEIQTSSSLSPEDQETHVMVITPEVIITPSSQDLQPDATQTQEETTRGESQKNNSTFDEDIWEQTEVPLKSVVPILIFNGQDDYVEIPYSAALDFAQDQDFTIEVWLKPDPVQQGEGKATFDINVLEKWTGTPFPYAIRYSSKNDRIYASRYDGKKNPAMTSSQPINDQQLHHIAFVKQSSHLYLYVDGVEVASANDTTIGTTHNNSPLYLCRGAGGRNFYKGQVSEFRIWNRSRSQAEIQADMSRCLVGNEPGLVGYWPLNEGTGSVVKDHTVNANHGKIHGATWQQVEILNSENFYIGY</sequence>
<keyword evidence="1" id="KW-0732">Signal</keyword>
<dbReference type="RefSeq" id="WP_190828469.1">
    <property type="nucleotide sequence ID" value="NZ_CAWPPI010000049.1"/>
</dbReference>
<dbReference type="PANTHER" id="PTHR46130">
    <property type="entry name" value="LAMGL DOMAIN-CONTAINING PROTEIN"/>
    <property type="match status" value="1"/>
</dbReference>
<feature type="region of interest" description="Disordered" evidence="3">
    <location>
        <begin position="215"/>
        <end position="245"/>
    </location>
</feature>
<organism evidence="5 6">
    <name type="scientific">Iningainema tapete BLCC-T55</name>
    <dbReference type="NCBI Taxonomy" id="2748662"/>
    <lineage>
        <taxon>Bacteria</taxon>
        <taxon>Bacillati</taxon>
        <taxon>Cyanobacteriota</taxon>
        <taxon>Cyanophyceae</taxon>
        <taxon>Nostocales</taxon>
        <taxon>Scytonemataceae</taxon>
        <taxon>Iningainema tapete</taxon>
    </lineage>
</organism>
<feature type="compositionally biased region" description="Polar residues" evidence="3">
    <location>
        <begin position="215"/>
        <end position="229"/>
    </location>
</feature>
<dbReference type="AlphaFoldDB" id="A0A8J6XKB0"/>
<accession>A0A8J6XKB0</accession>
<proteinExistence type="predicted"/>
<feature type="domain" description="LamG-like jellyroll fold" evidence="4">
    <location>
        <begin position="44"/>
        <end position="187"/>
    </location>
</feature>
<keyword evidence="2" id="KW-1015">Disulfide bond</keyword>
<dbReference type="InterPro" id="IPR013320">
    <property type="entry name" value="ConA-like_dom_sf"/>
</dbReference>
<comment type="caution">
    <text evidence="5">The sequence shown here is derived from an EMBL/GenBank/DDBJ whole genome shotgun (WGS) entry which is preliminary data.</text>
</comment>
<evidence type="ECO:0000256" key="3">
    <source>
        <dbReference type="SAM" id="MobiDB-lite"/>
    </source>
</evidence>
<name>A0A8J6XKB0_9CYAN</name>
<dbReference type="Gene3D" id="2.60.120.200">
    <property type="match status" value="2"/>
</dbReference>
<evidence type="ECO:0000313" key="5">
    <source>
        <dbReference type="EMBL" id="MBD2773089.1"/>
    </source>
</evidence>
<reference evidence="5" key="1">
    <citation type="submission" date="2020-09" db="EMBL/GenBank/DDBJ databases">
        <title>Iningainema tapete sp. nov. (Scytonemataceae, Cyanobacteria) from greenhouses in central Florida (USA) produces two types of nodularin with biosynthetic potential for microcystin-LR and anabaenopeptins.</title>
        <authorList>
            <person name="Berthold D.E."/>
            <person name="Lefler F.W."/>
            <person name="Huang I.-S."/>
            <person name="Abdulla H."/>
            <person name="Zimba P.V."/>
            <person name="Laughinghouse H.D. IV."/>
        </authorList>
    </citation>
    <scope>NUCLEOTIDE SEQUENCE</scope>
    <source>
        <strain evidence="5">BLCCT55</strain>
    </source>
</reference>
<protein>
    <submittedName>
        <fullName evidence="5">LamG domain-containing protein</fullName>
    </submittedName>
</protein>
<dbReference type="EMBL" id="JACXAE010000049">
    <property type="protein sequence ID" value="MBD2773089.1"/>
    <property type="molecule type" value="Genomic_DNA"/>
</dbReference>
<dbReference type="GO" id="GO:0005615">
    <property type="term" value="C:extracellular space"/>
    <property type="evidence" value="ECO:0007669"/>
    <property type="project" value="TreeGrafter"/>
</dbReference>
<dbReference type="SMART" id="SM00560">
    <property type="entry name" value="LamGL"/>
    <property type="match status" value="2"/>
</dbReference>
<evidence type="ECO:0000256" key="2">
    <source>
        <dbReference type="ARBA" id="ARBA00023157"/>
    </source>
</evidence>
<feature type="domain" description="LamG-like jellyroll fold" evidence="4">
    <location>
        <begin position="285"/>
        <end position="424"/>
    </location>
</feature>
<gene>
    <name evidence="5" type="ORF">ICL16_13700</name>
</gene>
<dbReference type="GO" id="GO:0007166">
    <property type="term" value="P:cell surface receptor signaling pathway"/>
    <property type="evidence" value="ECO:0007669"/>
    <property type="project" value="TreeGrafter"/>
</dbReference>